<keyword evidence="6 9" id="KW-0010">Activator</keyword>
<evidence type="ECO:0000256" key="3">
    <source>
        <dbReference type="ARBA" id="ARBA00023015"/>
    </source>
</evidence>
<evidence type="ECO:0000256" key="1">
    <source>
        <dbReference type="ARBA" id="ARBA00022490"/>
    </source>
</evidence>
<dbReference type="NCBIfam" id="NF002783">
    <property type="entry name" value="PRK02909.1-1"/>
    <property type="match status" value="1"/>
</dbReference>
<keyword evidence="10" id="KW-0282">Flagellum</keyword>
<dbReference type="InterPro" id="IPR036194">
    <property type="entry name" value="FlhD_sf"/>
</dbReference>
<proteinExistence type="inferred from homology"/>
<evidence type="ECO:0000256" key="2">
    <source>
        <dbReference type="ARBA" id="ARBA00022795"/>
    </source>
</evidence>
<keyword evidence="2 9" id="KW-1005">Bacterial flagellum biogenesis</keyword>
<comment type="caution">
    <text evidence="9">Lacks conserved residue(s) required for the propagation of feature annotation.</text>
</comment>
<dbReference type="Pfam" id="PF05247">
    <property type="entry name" value="FlhD"/>
    <property type="match status" value="1"/>
</dbReference>
<accession>A0ABW1TWK2</accession>
<keyword evidence="10" id="KW-0969">Cilium</keyword>
<dbReference type="Gene3D" id="1.10.4000.10">
    <property type="entry name" value="Flagellar transcriptional activator FlhD"/>
    <property type="match status" value="1"/>
</dbReference>
<dbReference type="HAMAP" id="MF_00725">
    <property type="entry name" value="FlhD"/>
    <property type="match status" value="1"/>
</dbReference>
<dbReference type="InterPro" id="IPR023559">
    <property type="entry name" value="Flagellar_FlhD"/>
</dbReference>
<dbReference type="SUPFAM" id="SSF63592">
    <property type="entry name" value="Flagellar transcriptional activator FlhD"/>
    <property type="match status" value="1"/>
</dbReference>
<evidence type="ECO:0000256" key="5">
    <source>
        <dbReference type="ARBA" id="ARBA00023157"/>
    </source>
</evidence>
<comment type="domain">
    <text evidence="9">The C-terminal region contains a putative helix-turn-helix (HTH) motif, suggesting that this region may bind DNA.</text>
</comment>
<comment type="subcellular location">
    <subcellularLocation>
        <location evidence="9">Cytoplasm</location>
    </subcellularLocation>
</comment>
<evidence type="ECO:0000313" key="10">
    <source>
        <dbReference type="EMBL" id="MFC6281152.1"/>
    </source>
</evidence>
<keyword evidence="1 9" id="KW-0963">Cytoplasm</keyword>
<gene>
    <name evidence="9 10" type="primary">flhD</name>
    <name evidence="10" type="ORF">ACFQND_07925</name>
</gene>
<evidence type="ECO:0000256" key="9">
    <source>
        <dbReference type="HAMAP-Rule" id="MF_00725"/>
    </source>
</evidence>
<sequence>MSESSKAAADIAELNLGYLLLVQRLIKEDLATAMFRLGLNRELATLLGRMTLAQIVQIASTGHVIFSFRLDAKVLEHAITPTNLTTKLHQAHVAIMLAKESAETAELAEAA</sequence>
<evidence type="ECO:0000256" key="6">
    <source>
        <dbReference type="ARBA" id="ARBA00023159"/>
    </source>
</evidence>
<keyword evidence="4 9" id="KW-0238">DNA-binding</keyword>
<dbReference type="RefSeq" id="WP_377412853.1">
    <property type="nucleotide sequence ID" value="NZ_JBHSRS010000017.1"/>
</dbReference>
<evidence type="ECO:0000313" key="11">
    <source>
        <dbReference type="Proteomes" id="UP001596270"/>
    </source>
</evidence>
<name>A0ABW1TWK2_9BURK</name>
<comment type="caution">
    <text evidence="10">The sequence shown here is derived from an EMBL/GenBank/DDBJ whole genome shotgun (WGS) entry which is preliminary data.</text>
</comment>
<keyword evidence="10" id="KW-0966">Cell projection</keyword>
<evidence type="ECO:0000256" key="8">
    <source>
        <dbReference type="ARBA" id="ARBA00025431"/>
    </source>
</evidence>
<organism evidence="10 11">
    <name type="scientific">Polaromonas aquatica</name>
    <dbReference type="NCBI Taxonomy" id="332657"/>
    <lineage>
        <taxon>Bacteria</taxon>
        <taxon>Pseudomonadati</taxon>
        <taxon>Pseudomonadota</taxon>
        <taxon>Betaproteobacteria</taxon>
        <taxon>Burkholderiales</taxon>
        <taxon>Comamonadaceae</taxon>
        <taxon>Polaromonas</taxon>
    </lineage>
</organism>
<comment type="similarity">
    <text evidence="9">Belongs to the FlhD family.</text>
</comment>
<keyword evidence="3 9" id="KW-0805">Transcription regulation</keyword>
<evidence type="ECO:0000256" key="4">
    <source>
        <dbReference type="ARBA" id="ARBA00023125"/>
    </source>
</evidence>
<evidence type="ECO:0000256" key="7">
    <source>
        <dbReference type="ARBA" id="ARBA00023163"/>
    </source>
</evidence>
<reference evidence="11" key="1">
    <citation type="journal article" date="2019" name="Int. J. Syst. Evol. Microbiol.">
        <title>The Global Catalogue of Microorganisms (GCM) 10K type strain sequencing project: providing services to taxonomists for standard genome sequencing and annotation.</title>
        <authorList>
            <consortium name="The Broad Institute Genomics Platform"/>
            <consortium name="The Broad Institute Genome Sequencing Center for Infectious Disease"/>
            <person name="Wu L."/>
            <person name="Ma J."/>
        </authorList>
    </citation>
    <scope>NUCLEOTIDE SEQUENCE [LARGE SCALE GENOMIC DNA]</scope>
    <source>
        <strain evidence="11">CCUG 39402</strain>
    </source>
</reference>
<comment type="subunit">
    <text evidence="9">Homodimer; disulfide-linked. Forms a heterohexamer composed of two FlhC and four FlhD subunits. Each FlhC binds a FlhD dimer, forming a heterotrimer, and a hexamer assembles by dimerization of two heterotrimers.</text>
</comment>
<keyword evidence="5" id="KW-1015">Disulfide bond</keyword>
<protein>
    <recommendedName>
        <fullName evidence="9">Flagellar transcriptional regulator FlhD</fullName>
    </recommendedName>
</protein>
<dbReference type="Proteomes" id="UP001596270">
    <property type="component" value="Unassembled WGS sequence"/>
</dbReference>
<comment type="function">
    <text evidence="8 9">Functions in complex with FlhC as a master transcriptional regulator that regulates transcription of several flagellar and non-flagellar operons by binding to their promoter region. Activates expression of class 2 flagellar genes, including fliA, which is a flagellum-specific sigma factor that turns on the class 3 genes. Also regulates genes whose products function in a variety of physiological pathways.</text>
</comment>
<keyword evidence="11" id="KW-1185">Reference proteome</keyword>
<keyword evidence="7 9" id="KW-0804">Transcription</keyword>
<dbReference type="EMBL" id="JBHSRS010000017">
    <property type="protein sequence ID" value="MFC6281152.1"/>
    <property type="molecule type" value="Genomic_DNA"/>
</dbReference>